<feature type="transmembrane region" description="Helical" evidence="8">
    <location>
        <begin position="114"/>
        <end position="133"/>
    </location>
</feature>
<dbReference type="PANTHER" id="PTHR23517">
    <property type="entry name" value="RESISTANCE PROTEIN MDTM, PUTATIVE-RELATED-RELATED"/>
    <property type="match status" value="1"/>
</dbReference>
<dbReference type="InterPro" id="IPR005279">
    <property type="entry name" value="Dipep/tripep_permease"/>
</dbReference>
<dbReference type="InterPro" id="IPR000109">
    <property type="entry name" value="POT_fam"/>
</dbReference>
<feature type="transmembrane region" description="Helical" evidence="8">
    <location>
        <begin position="61"/>
        <end position="81"/>
    </location>
</feature>
<dbReference type="GO" id="GO:0015833">
    <property type="term" value="P:peptide transport"/>
    <property type="evidence" value="ECO:0007669"/>
    <property type="project" value="InterPro"/>
</dbReference>
<dbReference type="GO" id="GO:0005886">
    <property type="term" value="C:plasma membrane"/>
    <property type="evidence" value="ECO:0007669"/>
    <property type="project" value="UniProtKB-SubCell"/>
</dbReference>
<evidence type="ECO:0000256" key="5">
    <source>
        <dbReference type="ARBA" id="ARBA00022692"/>
    </source>
</evidence>
<organism evidence="10 11">
    <name type="scientific">Gemella haemolysans M341</name>
    <dbReference type="NCBI Taxonomy" id="562981"/>
    <lineage>
        <taxon>Bacteria</taxon>
        <taxon>Bacillati</taxon>
        <taxon>Bacillota</taxon>
        <taxon>Bacilli</taxon>
        <taxon>Bacillales</taxon>
        <taxon>Gemellaceae</taxon>
        <taxon>Gemella</taxon>
    </lineage>
</organism>
<feature type="transmembrane region" description="Helical" evidence="8">
    <location>
        <begin position="358"/>
        <end position="380"/>
    </location>
</feature>
<feature type="transmembrane region" description="Helical" evidence="8">
    <location>
        <begin position="184"/>
        <end position="205"/>
    </location>
</feature>
<evidence type="ECO:0000256" key="3">
    <source>
        <dbReference type="ARBA" id="ARBA00022448"/>
    </source>
</evidence>
<dbReference type="Pfam" id="PF00854">
    <property type="entry name" value="PTR2"/>
    <property type="match status" value="2"/>
</dbReference>
<keyword evidence="4" id="KW-1003">Cell membrane</keyword>
<keyword evidence="5 8" id="KW-0812">Transmembrane</keyword>
<evidence type="ECO:0000256" key="8">
    <source>
        <dbReference type="SAM" id="Phobius"/>
    </source>
</evidence>
<evidence type="ECO:0000256" key="4">
    <source>
        <dbReference type="ARBA" id="ARBA00022475"/>
    </source>
</evidence>
<keyword evidence="6 8" id="KW-1133">Transmembrane helix</keyword>
<comment type="caution">
    <text evidence="10">The sequence shown here is derived from an EMBL/GenBank/DDBJ whole genome shotgun (WGS) entry which is preliminary data.</text>
</comment>
<name>A0AA87AK30_9BACL</name>
<dbReference type="Gene3D" id="1.20.1250.20">
    <property type="entry name" value="MFS general substrate transporter like domains"/>
    <property type="match status" value="2"/>
</dbReference>
<evidence type="ECO:0000256" key="6">
    <source>
        <dbReference type="ARBA" id="ARBA00022989"/>
    </source>
</evidence>
<evidence type="ECO:0000256" key="1">
    <source>
        <dbReference type="ARBA" id="ARBA00004651"/>
    </source>
</evidence>
<dbReference type="InterPro" id="IPR036259">
    <property type="entry name" value="MFS_trans_sf"/>
</dbReference>
<evidence type="ECO:0000256" key="7">
    <source>
        <dbReference type="ARBA" id="ARBA00023136"/>
    </source>
</evidence>
<dbReference type="AlphaFoldDB" id="A0AA87AK30"/>
<dbReference type="InterPro" id="IPR020846">
    <property type="entry name" value="MFS_dom"/>
</dbReference>
<dbReference type="RefSeq" id="WP_003147847.1">
    <property type="nucleotide sequence ID" value="NZ_GL883585.1"/>
</dbReference>
<comment type="subcellular location">
    <subcellularLocation>
        <location evidence="1">Cell membrane</location>
        <topology evidence="1">Multi-pass membrane protein</topology>
    </subcellularLocation>
</comment>
<keyword evidence="7 8" id="KW-0472">Membrane</keyword>
<gene>
    <name evidence="10" type="ORF">HMPREF0428_01688</name>
</gene>
<accession>A0AA87AK30</accession>
<sequence>MSEVAVKKGKPWSFYMSSITFSFERCAYYSSRWLLYTYVTVAVIAGGMGESGLGLGKVEGAAMQSNIVAFTYLAPVLFGFIADRFIGARYLIPLGLVLMGLGYGYAGFVGSYSALWVMIVLVSLGTGFFKGNLQAVVGQLFEGDEKRKDDAFSTMYSFINIGSFIGTTFVGVIYLKLATASSNGYLQCFKIAGLLCIIGAIWFVLGYKSLGDAGKHPFAQGEHKHEDNKPKVHRSLEKYEVRRVYSIIIISLLSVVFWTFWYLTYVILYDYMPKFIDDKLGTFTVPTSWLDSINGLACIVLGPILGALWYKLATRPQGDWSLYKKASIALFLLGATFGVLALTEVSRGVGAPETQKASILWVVLFFIVLSVAEMFFSPLGASFVSKYSPKHILSIMMAVWIVATFGAAKGYGLLYAAIADVPIIKLSLGIGVVCVVVAVLVFLFEKKLASLVELREGETLVEE</sequence>
<evidence type="ECO:0000256" key="2">
    <source>
        <dbReference type="ARBA" id="ARBA00005982"/>
    </source>
</evidence>
<comment type="similarity">
    <text evidence="2">Belongs to the major facilitator superfamily. Proton-dependent oligopeptide transporter (POT/PTR) (TC 2.A.17) family.</text>
</comment>
<feature type="transmembrane region" description="Helical" evidence="8">
    <location>
        <begin position="289"/>
        <end position="310"/>
    </location>
</feature>
<dbReference type="GO" id="GO:1904680">
    <property type="term" value="F:peptide transmembrane transporter activity"/>
    <property type="evidence" value="ECO:0007669"/>
    <property type="project" value="InterPro"/>
</dbReference>
<feature type="transmembrane region" description="Helical" evidence="8">
    <location>
        <begin position="423"/>
        <end position="444"/>
    </location>
</feature>
<dbReference type="SUPFAM" id="SSF103473">
    <property type="entry name" value="MFS general substrate transporter"/>
    <property type="match status" value="1"/>
</dbReference>
<dbReference type="InterPro" id="IPR050171">
    <property type="entry name" value="MFS_Transporters"/>
</dbReference>
<evidence type="ECO:0000259" key="9">
    <source>
        <dbReference type="PROSITE" id="PS50850"/>
    </source>
</evidence>
<protein>
    <recommendedName>
        <fullName evidence="9">Major facilitator superfamily (MFS) profile domain-containing protein</fullName>
    </recommendedName>
</protein>
<dbReference type="PROSITE" id="PS50850">
    <property type="entry name" value="MFS"/>
    <property type="match status" value="1"/>
</dbReference>
<feature type="transmembrane region" description="Helical" evidence="8">
    <location>
        <begin position="33"/>
        <end position="49"/>
    </location>
</feature>
<dbReference type="EMBL" id="ACRO01000042">
    <property type="protein sequence ID" value="EGF86385.1"/>
    <property type="molecule type" value="Genomic_DNA"/>
</dbReference>
<dbReference type="Proteomes" id="UP000004773">
    <property type="component" value="Unassembled WGS sequence"/>
</dbReference>
<keyword evidence="3" id="KW-0813">Transport</keyword>
<feature type="transmembrane region" description="Helical" evidence="8">
    <location>
        <begin position="88"/>
        <end position="108"/>
    </location>
</feature>
<evidence type="ECO:0000313" key="11">
    <source>
        <dbReference type="Proteomes" id="UP000004773"/>
    </source>
</evidence>
<feature type="domain" description="Major facilitator superfamily (MFS) profile" evidence="9">
    <location>
        <begin position="1"/>
        <end position="449"/>
    </location>
</feature>
<feature type="transmembrane region" description="Helical" evidence="8">
    <location>
        <begin position="154"/>
        <end position="178"/>
    </location>
</feature>
<feature type="transmembrane region" description="Helical" evidence="8">
    <location>
        <begin position="244"/>
        <end position="269"/>
    </location>
</feature>
<reference evidence="10 11" key="1">
    <citation type="submission" date="2011-03" db="EMBL/GenBank/DDBJ databases">
        <title>The Genome Sequence of Gemella haemolysans M341.</title>
        <authorList>
            <consortium name="The Broad Institute Genome Sequencing Platform"/>
            <consortium name="The Broad Institute Genome Sequencing Center for Infectious Disease"/>
            <person name="Earl A."/>
            <person name="Ward D."/>
            <person name="Feldgarden M."/>
            <person name="Gevers D."/>
            <person name="Sibley C.D."/>
            <person name="Field T.R."/>
            <person name="Grinwis M."/>
            <person name="Eshaghurshan C.S."/>
            <person name="Surette M.G."/>
            <person name="Young S.K."/>
            <person name="Zeng Q."/>
            <person name="Gargeya S."/>
            <person name="Fitzgerald M."/>
            <person name="Haas B."/>
            <person name="Abouelleil A."/>
            <person name="Alvarado L."/>
            <person name="Arachchi H.M."/>
            <person name="Berlin A."/>
            <person name="Brown A."/>
            <person name="Chapman S.B."/>
            <person name="Chen Z."/>
            <person name="Dunbar C."/>
            <person name="Freedman E."/>
            <person name="Gearin G."/>
            <person name="Gellesch M."/>
            <person name="Goldberg J."/>
            <person name="Griggs A."/>
            <person name="Gujja S."/>
            <person name="Heilman E.R."/>
            <person name="Heiman D."/>
            <person name="Howarth C."/>
            <person name="Larson L."/>
            <person name="Lui A."/>
            <person name="MacDonald P.J.P."/>
            <person name="Mehta T."/>
            <person name="Montmayeur A."/>
            <person name="Murphy C."/>
            <person name="Neiman D."/>
            <person name="Pearson M."/>
            <person name="Priest M."/>
            <person name="Roberts A."/>
            <person name="Saif S."/>
            <person name="Shea T."/>
            <person name="Shenoy N."/>
            <person name="Sisk P."/>
            <person name="Stolte C."/>
            <person name="Sykes S."/>
            <person name="White J."/>
            <person name="Yandava C."/>
            <person name="Wortman J."/>
            <person name="Nusbaum C."/>
            <person name="Birren B."/>
        </authorList>
    </citation>
    <scope>NUCLEOTIDE SEQUENCE [LARGE SCALE GENOMIC DNA]</scope>
    <source>
        <strain evidence="10 11">M341</strain>
    </source>
</reference>
<feature type="transmembrane region" description="Helical" evidence="8">
    <location>
        <begin position="322"/>
        <end position="343"/>
    </location>
</feature>
<feature type="transmembrane region" description="Helical" evidence="8">
    <location>
        <begin position="392"/>
        <end position="417"/>
    </location>
</feature>
<evidence type="ECO:0000313" key="10">
    <source>
        <dbReference type="EMBL" id="EGF86385.1"/>
    </source>
</evidence>
<proteinExistence type="inferred from homology"/>
<dbReference type="PANTHER" id="PTHR23517:SF15">
    <property type="entry name" value="PROTON-DEPENDENT OLIGOPEPTIDE FAMILY TRANSPORT PROTEIN"/>
    <property type="match status" value="1"/>
</dbReference>
<dbReference type="CDD" id="cd17346">
    <property type="entry name" value="MFS_DtpA_like"/>
    <property type="match status" value="1"/>
</dbReference>